<keyword evidence="5" id="KW-0677">Repeat</keyword>
<evidence type="ECO:0000256" key="5">
    <source>
        <dbReference type="ARBA" id="ARBA00022737"/>
    </source>
</evidence>
<keyword evidence="1" id="KW-0963">Cytoplasm</keyword>
<dbReference type="InterPro" id="IPR011004">
    <property type="entry name" value="Trimer_LpxA-like_sf"/>
</dbReference>
<dbReference type="PANTHER" id="PTHR43480">
    <property type="entry name" value="ACYL-[ACYL-CARRIER-PROTEIN]--UDP-N-ACETYLGLUCOSAMINE O-ACYLTRANSFERASE"/>
    <property type="match status" value="1"/>
</dbReference>
<dbReference type="OrthoDB" id="9807278at2"/>
<dbReference type="Gene3D" id="1.20.1180.10">
    <property type="entry name" value="Udp N-acetylglucosamine O-acyltransferase, C-terminal domain"/>
    <property type="match status" value="1"/>
</dbReference>
<dbReference type="InterPro" id="IPR029098">
    <property type="entry name" value="Acetyltransf_C"/>
</dbReference>
<dbReference type="InterPro" id="IPR018357">
    <property type="entry name" value="Hexapep_transf_CS"/>
</dbReference>
<dbReference type="Gene3D" id="2.160.10.10">
    <property type="entry name" value="Hexapeptide repeat proteins"/>
    <property type="match status" value="1"/>
</dbReference>
<dbReference type="NCBIfam" id="NF003657">
    <property type="entry name" value="PRK05289.1"/>
    <property type="match status" value="1"/>
</dbReference>
<dbReference type="NCBIfam" id="TIGR01852">
    <property type="entry name" value="lipid_A_lpxA"/>
    <property type="match status" value="1"/>
</dbReference>
<dbReference type="RefSeq" id="WP_073325644.1">
    <property type="nucleotide sequence ID" value="NZ_FQYO01000001.1"/>
</dbReference>
<evidence type="ECO:0000313" key="9">
    <source>
        <dbReference type="EMBL" id="SHI30066.1"/>
    </source>
</evidence>
<name>A0A1M6A0Y3_9RHOB</name>
<gene>
    <name evidence="9" type="ORF">SAMN05444417_0136</name>
</gene>
<dbReference type="InterPro" id="IPR001451">
    <property type="entry name" value="Hexapep"/>
</dbReference>
<evidence type="ECO:0000313" key="10">
    <source>
        <dbReference type="Proteomes" id="UP000184292"/>
    </source>
</evidence>
<dbReference type="PROSITE" id="PS00101">
    <property type="entry name" value="HEXAPEP_TRANSFERASES"/>
    <property type="match status" value="2"/>
</dbReference>
<evidence type="ECO:0000256" key="1">
    <source>
        <dbReference type="ARBA" id="ARBA00022490"/>
    </source>
</evidence>
<keyword evidence="3" id="KW-0441">Lipid A biosynthesis</keyword>
<dbReference type="GO" id="GO:0016020">
    <property type="term" value="C:membrane"/>
    <property type="evidence" value="ECO:0007669"/>
    <property type="project" value="GOC"/>
</dbReference>
<feature type="domain" description="UDP N-acetylglucosamine O-acyltransferase C-terminal" evidence="8">
    <location>
        <begin position="183"/>
        <end position="255"/>
    </location>
</feature>
<keyword evidence="10" id="KW-1185">Reference proteome</keyword>
<evidence type="ECO:0000256" key="4">
    <source>
        <dbReference type="ARBA" id="ARBA00022679"/>
    </source>
</evidence>
<proteinExistence type="predicted"/>
<evidence type="ECO:0000256" key="3">
    <source>
        <dbReference type="ARBA" id="ARBA00022556"/>
    </source>
</evidence>
<accession>A0A1M6A0Y3</accession>
<organism evidence="9 10">
    <name type="scientific">Wenxinia saemankumensis</name>
    <dbReference type="NCBI Taxonomy" id="1447782"/>
    <lineage>
        <taxon>Bacteria</taxon>
        <taxon>Pseudomonadati</taxon>
        <taxon>Pseudomonadota</taxon>
        <taxon>Alphaproteobacteria</taxon>
        <taxon>Rhodobacterales</taxon>
        <taxon>Roseobacteraceae</taxon>
        <taxon>Wenxinia</taxon>
    </lineage>
</organism>
<dbReference type="Proteomes" id="UP000184292">
    <property type="component" value="Unassembled WGS sequence"/>
</dbReference>
<dbReference type="InterPro" id="IPR010137">
    <property type="entry name" value="Lipid_A_LpxA"/>
</dbReference>
<reference evidence="9 10" key="1">
    <citation type="submission" date="2016-11" db="EMBL/GenBank/DDBJ databases">
        <authorList>
            <person name="Jaros S."/>
            <person name="Januszkiewicz K."/>
            <person name="Wedrychowicz H."/>
        </authorList>
    </citation>
    <scope>NUCLEOTIDE SEQUENCE [LARGE SCALE GENOMIC DNA]</scope>
    <source>
        <strain evidence="9 10">DSM 100565</strain>
    </source>
</reference>
<dbReference type="GO" id="GO:0009245">
    <property type="term" value="P:lipid A biosynthetic process"/>
    <property type="evidence" value="ECO:0007669"/>
    <property type="project" value="UniProtKB-KW"/>
</dbReference>
<dbReference type="SUPFAM" id="SSF51161">
    <property type="entry name" value="Trimeric LpxA-like enzymes"/>
    <property type="match status" value="1"/>
</dbReference>
<dbReference type="Pfam" id="PF00132">
    <property type="entry name" value="Hexapep"/>
    <property type="match status" value="1"/>
</dbReference>
<keyword evidence="6" id="KW-0443">Lipid metabolism</keyword>
<dbReference type="GO" id="GO:0008780">
    <property type="term" value="F:acyl-[acyl-carrier-protein]-UDP-N-acetylglucosamine O-acyltransferase activity"/>
    <property type="evidence" value="ECO:0007669"/>
    <property type="project" value="InterPro"/>
</dbReference>
<dbReference type="PIRSF" id="PIRSF000456">
    <property type="entry name" value="UDP-GlcNAc_acltr"/>
    <property type="match status" value="1"/>
</dbReference>
<keyword evidence="4 9" id="KW-0808">Transferase</keyword>
<evidence type="ECO:0000259" key="8">
    <source>
        <dbReference type="Pfam" id="PF13720"/>
    </source>
</evidence>
<keyword evidence="7 9" id="KW-0012">Acyltransferase</keyword>
<evidence type="ECO:0000256" key="7">
    <source>
        <dbReference type="ARBA" id="ARBA00023315"/>
    </source>
</evidence>
<evidence type="ECO:0000256" key="6">
    <source>
        <dbReference type="ARBA" id="ARBA00023098"/>
    </source>
</evidence>
<dbReference type="AlphaFoldDB" id="A0A1M6A0Y3"/>
<evidence type="ECO:0000256" key="2">
    <source>
        <dbReference type="ARBA" id="ARBA00022516"/>
    </source>
</evidence>
<dbReference type="InterPro" id="IPR037157">
    <property type="entry name" value="Acetyltransf_C_sf"/>
</dbReference>
<keyword evidence="2" id="KW-0444">Lipid biosynthesis</keyword>
<dbReference type="STRING" id="1447782.SAMN05444417_0136"/>
<protein>
    <submittedName>
        <fullName evidence="9">Acyl-[acyl-carrier-protein]--UDP-N-acetylglucosamine O-acyltransferase</fullName>
    </submittedName>
</protein>
<sequence length="267" mass="27408">MTARIDASAVIHPAACVEDGATVGPGARIGAFAYVGPEVVLGAGVELRPQAHVTGDTHIGEGSVVFPFAVIGEVPQDLKFGGERTSLRIGARNRIREHATMHVGTAGGGGVTRIGDDGLFMAGSHVAHDCIVGDRVVLVNHAGLAGHVQVGDDAIVGGMAGIHQWVRIGQGAMIGALAKVSRDVLPFGLVDGPGATLEGMNLVGLRRRGASRAEIAALREAFETLARGEGAFGERAAALPEGQGALLDALRAFVLAETDRHYLTARG</sequence>
<dbReference type="EMBL" id="FQYO01000001">
    <property type="protein sequence ID" value="SHI30066.1"/>
    <property type="molecule type" value="Genomic_DNA"/>
</dbReference>
<dbReference type="CDD" id="cd03351">
    <property type="entry name" value="LbH_UDP-GlcNAc_AT"/>
    <property type="match status" value="1"/>
</dbReference>
<dbReference type="Pfam" id="PF13720">
    <property type="entry name" value="Acetyltransf_11"/>
    <property type="match status" value="1"/>
</dbReference>
<dbReference type="PANTHER" id="PTHR43480:SF1">
    <property type="entry name" value="ACYL-[ACYL-CARRIER-PROTEIN]--UDP-N-ACETYLGLUCOSAMINE O-ACYLTRANSFERASE, MITOCHONDRIAL-RELATED"/>
    <property type="match status" value="1"/>
</dbReference>